<dbReference type="STRING" id="400772.RR49_00386"/>
<accession>A0A0F0LXX6</accession>
<evidence type="ECO:0000313" key="4">
    <source>
        <dbReference type="EMBL" id="KJL40883.1"/>
    </source>
</evidence>
<dbReference type="InterPro" id="IPR058488">
    <property type="entry name" value="DUF8175"/>
</dbReference>
<dbReference type="RefSeq" id="WP_045246230.1">
    <property type="nucleotide sequence ID" value="NZ_JYIY01000052.1"/>
</dbReference>
<dbReference type="Proteomes" id="UP000033451">
    <property type="component" value="Unassembled WGS sequence"/>
</dbReference>
<keyword evidence="2" id="KW-1133">Transmembrane helix</keyword>
<evidence type="ECO:0000313" key="5">
    <source>
        <dbReference type="Proteomes" id="UP000033451"/>
    </source>
</evidence>
<feature type="domain" description="DUF8175" evidence="3">
    <location>
        <begin position="56"/>
        <end position="243"/>
    </location>
</feature>
<sequence length="248" mass="25215">MTSEDGEKQPSPFTRPGFIAAAGVVALIVVCAIILVIVNLSRGSSAPAPTPTGTSSATTAPSTPAASGDASVCGLGGVELSGTVTAAPDATWKYEGTMAYPTSPDYGPGKTDPAGFRYCFQHSPTGALFMAANAFAQGSTGADSKAWSEYVFADGPYRTQLLAQAGTQSSTTGTRSSIQGFRVLNYDGKTASIDLAVSVSTPNGTTTVSGVYSLVWSDGDWKVSTDTATPLDVAPIPNVAGYTSWGEG</sequence>
<evidence type="ECO:0000256" key="2">
    <source>
        <dbReference type="SAM" id="Phobius"/>
    </source>
</evidence>
<proteinExistence type="predicted"/>
<evidence type="ECO:0000256" key="1">
    <source>
        <dbReference type="SAM" id="MobiDB-lite"/>
    </source>
</evidence>
<keyword evidence="2" id="KW-0812">Transmembrane</keyword>
<protein>
    <recommendedName>
        <fullName evidence="3">DUF8175 domain-containing protein</fullName>
    </recommendedName>
</protein>
<comment type="caution">
    <text evidence="4">The sequence shown here is derived from an EMBL/GenBank/DDBJ whole genome shotgun (WGS) entry which is preliminary data.</text>
</comment>
<keyword evidence="5" id="KW-1185">Reference proteome</keyword>
<dbReference type="AlphaFoldDB" id="A0A0F0LXX6"/>
<dbReference type="Pfam" id="PF26526">
    <property type="entry name" value="DUF8175"/>
    <property type="match status" value="1"/>
</dbReference>
<feature type="transmembrane region" description="Helical" evidence="2">
    <location>
        <begin position="18"/>
        <end position="38"/>
    </location>
</feature>
<dbReference type="EMBL" id="JYIY01000052">
    <property type="protein sequence ID" value="KJL40883.1"/>
    <property type="molecule type" value="Genomic_DNA"/>
</dbReference>
<dbReference type="OrthoDB" id="4428031at2"/>
<reference evidence="4 5" key="1">
    <citation type="submission" date="2015-02" db="EMBL/GenBank/DDBJ databases">
        <title>Draft genome sequences of ten Microbacterium spp. with emphasis on heavy metal contaminated environments.</title>
        <authorList>
            <person name="Corretto E."/>
        </authorList>
    </citation>
    <scope>NUCLEOTIDE SEQUENCE [LARGE SCALE GENOMIC DNA]</scope>
    <source>
        <strain evidence="4 5">DSM 18659</strain>
    </source>
</reference>
<organism evidence="4 5">
    <name type="scientific">Microbacterium ginsengisoli</name>
    <dbReference type="NCBI Taxonomy" id="400772"/>
    <lineage>
        <taxon>Bacteria</taxon>
        <taxon>Bacillati</taxon>
        <taxon>Actinomycetota</taxon>
        <taxon>Actinomycetes</taxon>
        <taxon>Micrococcales</taxon>
        <taxon>Microbacteriaceae</taxon>
        <taxon>Microbacterium</taxon>
    </lineage>
</organism>
<evidence type="ECO:0000259" key="3">
    <source>
        <dbReference type="Pfam" id="PF26526"/>
    </source>
</evidence>
<gene>
    <name evidence="4" type="ORF">RR49_00386</name>
</gene>
<feature type="region of interest" description="Disordered" evidence="1">
    <location>
        <begin position="44"/>
        <end position="64"/>
    </location>
</feature>
<keyword evidence="2" id="KW-0472">Membrane</keyword>
<name>A0A0F0LXX6_9MICO</name>
<dbReference type="PATRIC" id="fig|400772.4.peg.417"/>